<dbReference type="SUPFAM" id="SSF81296">
    <property type="entry name" value="E set domains"/>
    <property type="match status" value="1"/>
</dbReference>
<keyword evidence="3" id="KW-0326">Glycosidase</keyword>
<dbReference type="InterPro" id="IPR013783">
    <property type="entry name" value="Ig-like_fold"/>
</dbReference>
<dbReference type="GO" id="GO:0004553">
    <property type="term" value="F:hydrolase activity, hydrolyzing O-glycosyl compounds"/>
    <property type="evidence" value="ECO:0007669"/>
    <property type="project" value="InterPro"/>
</dbReference>
<dbReference type="Pfam" id="PF02903">
    <property type="entry name" value="Alpha-amylase_N"/>
    <property type="match status" value="1"/>
</dbReference>
<comment type="caution">
    <text evidence="5">The sequence shown here is derived from an EMBL/GenBank/DDBJ whole genome shotgun (WGS) entry which is preliminary data.</text>
</comment>
<protein>
    <submittedName>
        <fullName evidence="5">Glycoside hydrolase family 13 protein</fullName>
    </submittedName>
</protein>
<feature type="domain" description="Glycosyl hydrolase family 13 catalytic" evidence="4">
    <location>
        <begin position="145"/>
        <end position="509"/>
    </location>
</feature>
<dbReference type="PANTHER" id="PTHR10357:SF210">
    <property type="entry name" value="MALTODEXTRIN GLUCOSIDASE"/>
    <property type="match status" value="1"/>
</dbReference>
<dbReference type="CDD" id="cd11338">
    <property type="entry name" value="AmyAc_CMD"/>
    <property type="match status" value="1"/>
</dbReference>
<accession>A0A371AS47</accession>
<evidence type="ECO:0000256" key="3">
    <source>
        <dbReference type="ARBA" id="ARBA00023295"/>
    </source>
</evidence>
<evidence type="ECO:0000259" key="4">
    <source>
        <dbReference type="SMART" id="SM00642"/>
    </source>
</evidence>
<dbReference type="Gene3D" id="3.90.400.10">
    <property type="entry name" value="Oligo-1,6-glucosidase, Domain 2"/>
    <property type="match status" value="1"/>
</dbReference>
<dbReference type="CDD" id="cd02857">
    <property type="entry name" value="E_set_CDase_PDE_N"/>
    <property type="match status" value="1"/>
</dbReference>
<dbReference type="RefSeq" id="WP_115482797.1">
    <property type="nucleotide sequence ID" value="NZ_QRCT01000049.1"/>
</dbReference>
<dbReference type="GO" id="GO:0005975">
    <property type="term" value="P:carbohydrate metabolic process"/>
    <property type="evidence" value="ECO:0007669"/>
    <property type="project" value="InterPro"/>
</dbReference>
<evidence type="ECO:0000313" key="6">
    <source>
        <dbReference type="Proteomes" id="UP000255036"/>
    </source>
</evidence>
<dbReference type="Pfam" id="PF00128">
    <property type="entry name" value="Alpha-amylase"/>
    <property type="match status" value="1"/>
</dbReference>
<dbReference type="SUPFAM" id="SSF51445">
    <property type="entry name" value="(Trans)glycosidases"/>
    <property type="match status" value="1"/>
</dbReference>
<name>A0A371AS47_9FIRM</name>
<comment type="similarity">
    <text evidence="1">Belongs to the glycosyl hydrolase 13 family.</text>
</comment>
<evidence type="ECO:0000313" key="5">
    <source>
        <dbReference type="EMBL" id="RDU22387.1"/>
    </source>
</evidence>
<dbReference type="InterPro" id="IPR006047">
    <property type="entry name" value="GH13_cat_dom"/>
</dbReference>
<dbReference type="Gene3D" id="3.20.20.80">
    <property type="entry name" value="Glycosidases"/>
    <property type="match status" value="1"/>
</dbReference>
<dbReference type="InterPro" id="IPR014756">
    <property type="entry name" value="Ig_E-set"/>
</dbReference>
<dbReference type="AlphaFoldDB" id="A0A371AS47"/>
<dbReference type="InterPro" id="IPR004185">
    <property type="entry name" value="Glyco_hydro_13_lg-like_dom"/>
</dbReference>
<proteinExistence type="inferred from homology"/>
<sequence length="586" mass="69403">MDFNAVYHRANDNFCYPLDKERLIINIKTGYDVKYVNIVQGDPFKEGILGGGETWTGEILNIPFKKRLKNQIWWTTTLEPQFKRLKYYFELQTEDELWYYFEDGFVSQRQLNMEGRSRQCFVFPWMNPSDIPVVPQWVNDTVWYQIFPDRFYNADASINPSYVLPWRNKGKVSNEEFYGGDLQGIKEKLNYLQELGISGIYLTPINESPSSHKYDTTDYFKIDSHFGSEETFQSLVQEAHQRNIKVMLDGVFNHCGSKFEPWLDVVEKGPDSEYWEWFLIEEWPFDFSKGAARNKQYYSFAFCDQMPKLNTNNPKVRDYFIQVCETWIKKYDVDGIRLDVANELSHTFCKELRKELKKIKPDVYILGEIWHDAMPWLRGDEFDGVMNYPLAESIKDFWIDKSLSKEDFEFMINRCYTGYMQQTNDVLFNLLDSHDTKRLRSEVHSIDEFYQQLATLFIMPGSPCIFYGTEIAMEGGHDPDCRRCMPWEEIEQGIYDESIEILKQLICLRQQEPLLKSRNFHFPNFYENPRVIEISKLGWIDNAVDIIMNCSEEEISIEEEGEILFHRHFSEGILGKNGILIRKDIR</sequence>
<evidence type="ECO:0000256" key="1">
    <source>
        <dbReference type="ARBA" id="ARBA00008061"/>
    </source>
</evidence>
<evidence type="ECO:0000256" key="2">
    <source>
        <dbReference type="ARBA" id="ARBA00022801"/>
    </source>
</evidence>
<dbReference type="SMART" id="SM00642">
    <property type="entry name" value="Aamy"/>
    <property type="match status" value="1"/>
</dbReference>
<dbReference type="InterPro" id="IPR045857">
    <property type="entry name" value="O16G_dom_2"/>
</dbReference>
<dbReference type="PANTHER" id="PTHR10357">
    <property type="entry name" value="ALPHA-AMYLASE FAMILY MEMBER"/>
    <property type="match status" value="1"/>
</dbReference>
<dbReference type="Proteomes" id="UP000255036">
    <property type="component" value="Unassembled WGS sequence"/>
</dbReference>
<organism evidence="5 6">
    <name type="scientific">Anaerosacchariphilus polymeriproducens</name>
    <dbReference type="NCBI Taxonomy" id="1812858"/>
    <lineage>
        <taxon>Bacteria</taxon>
        <taxon>Bacillati</taxon>
        <taxon>Bacillota</taxon>
        <taxon>Clostridia</taxon>
        <taxon>Lachnospirales</taxon>
        <taxon>Lachnospiraceae</taxon>
        <taxon>Anaerosacchariphilus</taxon>
    </lineage>
</organism>
<keyword evidence="2 5" id="KW-0378">Hydrolase</keyword>
<dbReference type="Gene3D" id="2.60.40.10">
    <property type="entry name" value="Immunoglobulins"/>
    <property type="match status" value="1"/>
</dbReference>
<keyword evidence="6" id="KW-1185">Reference proteome</keyword>
<gene>
    <name evidence="5" type="ORF">DWV06_13905</name>
</gene>
<dbReference type="EMBL" id="QRCT01000049">
    <property type="protein sequence ID" value="RDU22387.1"/>
    <property type="molecule type" value="Genomic_DNA"/>
</dbReference>
<reference evidence="5 6" key="1">
    <citation type="submission" date="2018-07" db="EMBL/GenBank/DDBJ databases">
        <title>Anaerosacharophilus polymeroproducens gen. nov. sp. nov., an anaerobic bacterium isolated from salt field.</title>
        <authorList>
            <person name="Kim W."/>
            <person name="Yang S.-H."/>
            <person name="Oh J."/>
            <person name="Lee J.-H."/>
            <person name="Kwon K.K."/>
        </authorList>
    </citation>
    <scope>NUCLEOTIDE SEQUENCE [LARGE SCALE GENOMIC DNA]</scope>
    <source>
        <strain evidence="5 6">MCWD5</strain>
    </source>
</reference>
<dbReference type="InterPro" id="IPR017853">
    <property type="entry name" value="GH"/>
</dbReference>
<dbReference type="OrthoDB" id="9805159at2"/>